<dbReference type="KEGG" id="rpc:RPC_3240"/>
<protein>
    <submittedName>
        <fullName evidence="1">Uncharacterized protein</fullName>
    </submittedName>
</protein>
<sequence>MFAPPVRRTNYLVRRPGADWIEDLEQAFVAATAAGDVGALSEALNKFAFVLFKANRTEDAMELCRAHYRALLRTPELSHYAVQPWINEGRILARCGDFQGACERLLIGVDDEIRIDGTTLRDLDSATIDVCRNVAIVDGFFLALGEGGVAAAERHLRRFEPGDLIEELSLQIALARGDLAAAERHLGQLSGEAAYAPTLACYTAATAGCRDDRPSFAKALLLLVALLDGWARGVDDVASILHALAWLARLHRARVESVIAGAIAGFLIERAAELGDEELRCGFSGQRYVPLPAEAGELASRFLTRARARLQGAAPITPCGQHNGRERKADAGS</sequence>
<dbReference type="STRING" id="316056.RPC_3240"/>
<dbReference type="HOGENOM" id="CLU_833873_0_0_5"/>
<proteinExistence type="predicted"/>
<accession>Q212A4</accession>
<organism evidence="1">
    <name type="scientific">Rhodopseudomonas palustris (strain BisB18)</name>
    <dbReference type="NCBI Taxonomy" id="316056"/>
    <lineage>
        <taxon>Bacteria</taxon>
        <taxon>Pseudomonadati</taxon>
        <taxon>Pseudomonadota</taxon>
        <taxon>Alphaproteobacteria</taxon>
        <taxon>Hyphomicrobiales</taxon>
        <taxon>Nitrobacteraceae</taxon>
        <taxon>Rhodopseudomonas</taxon>
    </lineage>
</organism>
<dbReference type="RefSeq" id="WP_011473671.1">
    <property type="nucleotide sequence ID" value="NC_007925.1"/>
</dbReference>
<dbReference type="AlphaFoldDB" id="Q212A4"/>
<reference evidence="1" key="1">
    <citation type="submission" date="2006-03" db="EMBL/GenBank/DDBJ databases">
        <title>Complete sequence of Rhodopseudomonas palustris BisB18.</title>
        <authorList>
            <consortium name="US DOE Joint Genome Institute"/>
            <person name="Copeland A."/>
            <person name="Lucas S."/>
            <person name="Lapidus A."/>
            <person name="Barry K."/>
            <person name="Detter J.C."/>
            <person name="Glavina del Rio T."/>
            <person name="Hammon N."/>
            <person name="Israni S."/>
            <person name="Dalin E."/>
            <person name="Tice H."/>
            <person name="Pitluck S."/>
            <person name="Chain P."/>
            <person name="Malfatti S."/>
            <person name="Shin M."/>
            <person name="Vergez L."/>
            <person name="Schmutz J."/>
            <person name="Larimer F."/>
            <person name="Land M."/>
            <person name="Hauser L."/>
            <person name="Pelletier D.A."/>
            <person name="Kyrpides N."/>
            <person name="Anderson I."/>
            <person name="Oda Y."/>
            <person name="Harwood C.S."/>
            <person name="Richardson P."/>
        </authorList>
    </citation>
    <scope>NUCLEOTIDE SEQUENCE [LARGE SCALE GENOMIC DNA]</scope>
    <source>
        <strain evidence="1">BisB18</strain>
    </source>
</reference>
<evidence type="ECO:0000313" key="1">
    <source>
        <dbReference type="EMBL" id="ABD88782.1"/>
    </source>
</evidence>
<dbReference type="EMBL" id="CP000301">
    <property type="protein sequence ID" value="ABD88782.1"/>
    <property type="molecule type" value="Genomic_DNA"/>
</dbReference>
<name>Q212A4_RHOPB</name>
<gene>
    <name evidence="1" type="ordered locus">RPC_3240</name>
</gene>